<proteinExistence type="predicted"/>
<comment type="caution">
    <text evidence="1">The sequence shown here is derived from an EMBL/GenBank/DDBJ whole genome shotgun (WGS) entry which is preliminary data.</text>
</comment>
<name>X1KYS7_9ZZZZ</name>
<feature type="non-terminal residue" evidence="1">
    <location>
        <position position="1"/>
    </location>
</feature>
<protein>
    <submittedName>
        <fullName evidence="1">Uncharacterized protein</fullName>
    </submittedName>
</protein>
<sequence length="63" mass="7246">VEEQKRLMCATVELCGICIECNVSSIPKEVAYKIFHKWEIVSALLTEIFEIFLKKSYGFSLDT</sequence>
<organism evidence="1">
    <name type="scientific">marine sediment metagenome</name>
    <dbReference type="NCBI Taxonomy" id="412755"/>
    <lineage>
        <taxon>unclassified sequences</taxon>
        <taxon>metagenomes</taxon>
        <taxon>ecological metagenomes</taxon>
    </lineage>
</organism>
<dbReference type="AlphaFoldDB" id="X1KYS7"/>
<evidence type="ECO:0000313" key="1">
    <source>
        <dbReference type="EMBL" id="GAH95334.1"/>
    </source>
</evidence>
<accession>X1KYS7</accession>
<dbReference type="EMBL" id="BARU01045652">
    <property type="protein sequence ID" value="GAH95334.1"/>
    <property type="molecule type" value="Genomic_DNA"/>
</dbReference>
<gene>
    <name evidence="1" type="ORF">S03H2_69183</name>
</gene>
<reference evidence="1" key="1">
    <citation type="journal article" date="2014" name="Front. Microbiol.">
        <title>High frequency of phylogenetically diverse reductive dehalogenase-homologous genes in deep subseafloor sedimentary metagenomes.</title>
        <authorList>
            <person name="Kawai M."/>
            <person name="Futagami T."/>
            <person name="Toyoda A."/>
            <person name="Takaki Y."/>
            <person name="Nishi S."/>
            <person name="Hori S."/>
            <person name="Arai W."/>
            <person name="Tsubouchi T."/>
            <person name="Morono Y."/>
            <person name="Uchiyama I."/>
            <person name="Ito T."/>
            <person name="Fujiyama A."/>
            <person name="Inagaki F."/>
            <person name="Takami H."/>
        </authorList>
    </citation>
    <scope>NUCLEOTIDE SEQUENCE</scope>
    <source>
        <strain evidence="1">Expedition CK06-06</strain>
    </source>
</reference>